<accession>F0YPL4</accession>
<sequence>MAESAELLNPLLSESGDLRDSLPRGLSSVEAAAKLARFGRNEVPVETPSRLSVFLRQFSGTMPAMLMLACVLSAAVKDWEDFGIIAAMLLLNATIGFYEESKAMAALDALQAKLRCEVSVLRDGQPVSVDVAELVPGDVVALRGGQAVPADALWIGGDVIKLDTAALTGEPIP</sequence>
<dbReference type="eggNOG" id="KOG0205">
    <property type="taxonomic scope" value="Eukaryota"/>
</dbReference>
<proteinExistence type="predicted"/>
<dbReference type="PANTHER" id="PTHR42861">
    <property type="entry name" value="CALCIUM-TRANSPORTING ATPASE"/>
    <property type="match status" value="1"/>
</dbReference>
<evidence type="ECO:0000313" key="3">
    <source>
        <dbReference type="Proteomes" id="UP000002729"/>
    </source>
</evidence>
<dbReference type="Pfam" id="PF00690">
    <property type="entry name" value="Cation_ATPase_N"/>
    <property type="match status" value="1"/>
</dbReference>
<protein>
    <recommendedName>
        <fullName evidence="1">Cation-transporting P-type ATPase N-terminal domain-containing protein</fullName>
    </recommendedName>
</protein>
<dbReference type="Pfam" id="PF00122">
    <property type="entry name" value="E1-E2_ATPase"/>
    <property type="match status" value="1"/>
</dbReference>
<organism evidence="3">
    <name type="scientific">Aureococcus anophagefferens</name>
    <name type="common">Harmful bloom alga</name>
    <dbReference type="NCBI Taxonomy" id="44056"/>
    <lineage>
        <taxon>Eukaryota</taxon>
        <taxon>Sar</taxon>
        <taxon>Stramenopiles</taxon>
        <taxon>Ochrophyta</taxon>
        <taxon>Pelagophyceae</taxon>
        <taxon>Pelagomonadales</taxon>
        <taxon>Pelagomonadaceae</taxon>
        <taxon>Aureococcus</taxon>
    </lineage>
</organism>
<dbReference type="SMART" id="SM00831">
    <property type="entry name" value="Cation_ATPase_N"/>
    <property type="match status" value="1"/>
</dbReference>
<evidence type="ECO:0000313" key="2">
    <source>
        <dbReference type="EMBL" id="EGB02945.1"/>
    </source>
</evidence>
<dbReference type="AlphaFoldDB" id="F0YPL4"/>
<keyword evidence="3" id="KW-1185">Reference proteome</keyword>
<dbReference type="KEGG" id="aaf:AURANDRAFT_34719"/>
<dbReference type="RefSeq" id="XP_009042354.1">
    <property type="nucleotide sequence ID" value="XM_009044106.1"/>
</dbReference>
<dbReference type="EMBL" id="GL833242">
    <property type="protein sequence ID" value="EGB02945.1"/>
    <property type="molecule type" value="Genomic_DNA"/>
</dbReference>
<dbReference type="InterPro" id="IPR059000">
    <property type="entry name" value="ATPase_P-type_domA"/>
</dbReference>
<dbReference type="InParanoid" id="F0YPL4"/>
<dbReference type="InterPro" id="IPR004014">
    <property type="entry name" value="ATPase_P-typ_cation-transptr_N"/>
</dbReference>
<reference evidence="2 3" key="1">
    <citation type="journal article" date="2011" name="Proc. Natl. Acad. Sci. U.S.A.">
        <title>Niche of harmful alga Aureococcus anophagefferens revealed through ecogenomics.</title>
        <authorList>
            <person name="Gobler C.J."/>
            <person name="Berry D.L."/>
            <person name="Dyhrman S.T."/>
            <person name="Wilhelm S.W."/>
            <person name="Salamov A."/>
            <person name="Lobanov A.V."/>
            <person name="Zhang Y."/>
            <person name="Collier J.L."/>
            <person name="Wurch L.L."/>
            <person name="Kustka A.B."/>
            <person name="Dill B.D."/>
            <person name="Shah M."/>
            <person name="VerBerkmoes N.C."/>
            <person name="Kuo A."/>
            <person name="Terry A."/>
            <person name="Pangilinan J."/>
            <person name="Lindquist E.A."/>
            <person name="Lucas S."/>
            <person name="Paulsen I.T."/>
            <person name="Hattenrath-Lehmann T.K."/>
            <person name="Talmage S.C."/>
            <person name="Walker E.A."/>
            <person name="Koch F."/>
            <person name="Burson A.M."/>
            <person name="Marcoval M.A."/>
            <person name="Tang Y.Z."/>
            <person name="Lecleir G.R."/>
            <person name="Coyne K.J."/>
            <person name="Berg G.M."/>
            <person name="Bertrand E.M."/>
            <person name="Saito M.A."/>
            <person name="Gladyshev V.N."/>
            <person name="Grigoriev I.V."/>
        </authorList>
    </citation>
    <scope>NUCLEOTIDE SEQUENCE [LARGE SCALE GENOMIC DNA]</scope>
    <source>
        <strain evidence="3">CCMP 1984</strain>
    </source>
</reference>
<dbReference type="OrthoDB" id="158672at2759"/>
<dbReference type="SUPFAM" id="SSF81653">
    <property type="entry name" value="Calcium ATPase, transduction domain A"/>
    <property type="match status" value="1"/>
</dbReference>
<dbReference type="InterPro" id="IPR008250">
    <property type="entry name" value="ATPase_P-typ_transduc_dom_A_sf"/>
</dbReference>
<feature type="non-terminal residue" evidence="2">
    <location>
        <position position="173"/>
    </location>
</feature>
<gene>
    <name evidence="2" type="ORF">AURANDRAFT_34719</name>
</gene>
<feature type="domain" description="Cation-transporting P-type ATPase N-terminal" evidence="1">
    <location>
        <begin position="10"/>
        <end position="78"/>
    </location>
</feature>
<dbReference type="SUPFAM" id="SSF81665">
    <property type="entry name" value="Calcium ATPase, transmembrane domain M"/>
    <property type="match status" value="1"/>
</dbReference>
<dbReference type="GeneID" id="20221487"/>
<dbReference type="Gene3D" id="2.70.150.10">
    <property type="entry name" value="Calcium-transporting ATPase, cytoplasmic transduction domain A"/>
    <property type="match status" value="1"/>
</dbReference>
<dbReference type="Proteomes" id="UP000002729">
    <property type="component" value="Unassembled WGS sequence"/>
</dbReference>
<dbReference type="Gene3D" id="1.20.1110.10">
    <property type="entry name" value="Calcium-transporting ATPase, transmembrane domain"/>
    <property type="match status" value="1"/>
</dbReference>
<evidence type="ECO:0000259" key="1">
    <source>
        <dbReference type="SMART" id="SM00831"/>
    </source>
</evidence>
<name>F0YPL4_AURAN</name>
<dbReference type="OMA" id="IRSAMME"/>
<dbReference type="InterPro" id="IPR023298">
    <property type="entry name" value="ATPase_P-typ_TM_dom_sf"/>
</dbReference>